<protein>
    <submittedName>
        <fullName evidence="5">Phage integrase</fullName>
    </submittedName>
</protein>
<dbReference type="PANTHER" id="PTHR30629:SF2">
    <property type="entry name" value="PROPHAGE INTEGRASE INTS-RELATED"/>
    <property type="match status" value="1"/>
</dbReference>
<evidence type="ECO:0000259" key="4">
    <source>
        <dbReference type="PROSITE" id="PS51898"/>
    </source>
</evidence>
<reference evidence="5 6" key="1">
    <citation type="submission" date="2015-02" db="EMBL/GenBank/DDBJ databases">
        <title>Genome sequene of Rhodovulum sulfidophilum DSM 2351.</title>
        <authorList>
            <person name="Nagao N."/>
        </authorList>
    </citation>
    <scope>NUCLEOTIDE SEQUENCE [LARGE SCALE GENOMIC DNA]</scope>
    <source>
        <strain evidence="5 6">DSM 2351</strain>
    </source>
</reference>
<dbReference type="GO" id="GO:0003677">
    <property type="term" value="F:DNA binding"/>
    <property type="evidence" value="ECO:0007669"/>
    <property type="project" value="InterPro"/>
</dbReference>
<dbReference type="SUPFAM" id="SSF56349">
    <property type="entry name" value="DNA breaking-rejoining enzymes"/>
    <property type="match status" value="1"/>
</dbReference>
<comment type="similarity">
    <text evidence="1">Belongs to the 'phage' integrase family.</text>
</comment>
<dbReference type="Proteomes" id="UP000064912">
    <property type="component" value="Chromosome"/>
</dbReference>
<dbReference type="EMBL" id="AP014800">
    <property type="protein sequence ID" value="BAQ71296.1"/>
    <property type="molecule type" value="Genomic_DNA"/>
</dbReference>
<dbReference type="InterPro" id="IPR002104">
    <property type="entry name" value="Integrase_catalytic"/>
</dbReference>
<evidence type="ECO:0000256" key="2">
    <source>
        <dbReference type="ARBA" id="ARBA00022908"/>
    </source>
</evidence>
<dbReference type="GO" id="GO:0015074">
    <property type="term" value="P:DNA integration"/>
    <property type="evidence" value="ECO:0007669"/>
    <property type="project" value="UniProtKB-KW"/>
</dbReference>
<dbReference type="GO" id="GO:0006310">
    <property type="term" value="P:DNA recombination"/>
    <property type="evidence" value="ECO:0007669"/>
    <property type="project" value="UniProtKB-KW"/>
</dbReference>
<evidence type="ECO:0000256" key="3">
    <source>
        <dbReference type="ARBA" id="ARBA00023172"/>
    </source>
</evidence>
<dbReference type="InterPro" id="IPR013762">
    <property type="entry name" value="Integrase-like_cat_sf"/>
</dbReference>
<proteinExistence type="inferred from homology"/>
<dbReference type="PANTHER" id="PTHR30629">
    <property type="entry name" value="PROPHAGE INTEGRASE"/>
    <property type="match status" value="1"/>
</dbReference>
<dbReference type="Pfam" id="PF13356">
    <property type="entry name" value="Arm-DNA-bind_3"/>
    <property type="match status" value="1"/>
</dbReference>
<evidence type="ECO:0000256" key="1">
    <source>
        <dbReference type="ARBA" id="ARBA00008857"/>
    </source>
</evidence>
<evidence type="ECO:0000313" key="6">
    <source>
        <dbReference type="Proteomes" id="UP000064912"/>
    </source>
</evidence>
<feature type="domain" description="Tyr recombinase" evidence="4">
    <location>
        <begin position="229"/>
        <end position="428"/>
    </location>
</feature>
<organism evidence="5 6">
    <name type="scientific">Rhodovulum sulfidophilum</name>
    <name type="common">Rhodobacter sulfidophilus</name>
    <dbReference type="NCBI Taxonomy" id="35806"/>
    <lineage>
        <taxon>Bacteria</taxon>
        <taxon>Pseudomonadati</taxon>
        <taxon>Pseudomonadota</taxon>
        <taxon>Alphaproteobacteria</taxon>
        <taxon>Rhodobacterales</taxon>
        <taxon>Paracoccaceae</taxon>
        <taxon>Rhodovulum</taxon>
    </lineage>
</organism>
<dbReference type="Gene3D" id="1.10.443.10">
    <property type="entry name" value="Intergrase catalytic core"/>
    <property type="match status" value="1"/>
</dbReference>
<dbReference type="PROSITE" id="PS51898">
    <property type="entry name" value="TYR_RECOMBINASE"/>
    <property type="match status" value="1"/>
</dbReference>
<dbReference type="Pfam" id="PF00589">
    <property type="entry name" value="Phage_integrase"/>
    <property type="match status" value="1"/>
</dbReference>
<gene>
    <name evidence="5" type="ORF">NHU_04176</name>
</gene>
<keyword evidence="3" id="KW-0233">DNA recombination</keyword>
<name>A0A0D6B8E2_RHOSU</name>
<dbReference type="InterPro" id="IPR011010">
    <property type="entry name" value="DNA_brk_join_enz"/>
</dbReference>
<dbReference type="Gene3D" id="3.30.160.390">
    <property type="entry name" value="Integrase, DNA-binding domain"/>
    <property type="match status" value="1"/>
</dbReference>
<dbReference type="PATRIC" id="fig|35806.4.peg.4282"/>
<dbReference type="KEGG" id="rsu:NHU_04176"/>
<dbReference type="AlphaFoldDB" id="A0A0D6B8E2"/>
<accession>A0A0D6B8E2</accession>
<dbReference type="InterPro" id="IPR050808">
    <property type="entry name" value="Phage_Integrase"/>
</dbReference>
<dbReference type="InterPro" id="IPR038488">
    <property type="entry name" value="Integrase_DNA-bd_sf"/>
</dbReference>
<keyword evidence="2" id="KW-0229">DNA integration</keyword>
<dbReference type="InterPro" id="IPR025166">
    <property type="entry name" value="Integrase_DNA_bind_dom"/>
</dbReference>
<evidence type="ECO:0000313" key="5">
    <source>
        <dbReference type="EMBL" id="BAQ71296.1"/>
    </source>
</evidence>
<sequence length="446" mass="50447">MTKQAITDAFVRQKQVQKREDIVDTRQPGLTLRLTPSGKKTFSLRVRSADGIEQRINLGNYPEVSLKKARELAAKMRADIKSANGNRNRIRKLQREAMRDTPTMRELVSEFGSIRCDVRKIWTPAKSGSKSEAERRISSVFAPLMEMRATEITAEDLAEALGSYRPLSGKPSANGQCQKARLYLMPVLDWAAGREKFRAAGRKRFPVLDVADLRDTADPASEDPSITGLRERALGRDEVQKILPLLTYPAPVNLRMRMHPAVDLRPVALRFILLTAARLDEVASMRWQDVNFDRREWLKPHVKSTRGPSRPQLLPLPDACINLLRELPGYERRDDEPATLVFPSSIDSKLGNWNRITAAIQRESATSDWHRHDLRRTSASLLRLIGVDLGTIDRILGHRIDHGREGTSRALDNYLADLDIEEIEDPQRVALSRLAEVYGKIEGKSN</sequence>